<evidence type="ECO:0008006" key="3">
    <source>
        <dbReference type="Google" id="ProtNLM"/>
    </source>
</evidence>
<dbReference type="EMBL" id="NKCI01000034">
    <property type="protein sequence ID" value="RSL64328.1"/>
    <property type="molecule type" value="Genomic_DNA"/>
</dbReference>
<dbReference type="Proteomes" id="UP000288168">
    <property type="component" value="Unassembled WGS sequence"/>
</dbReference>
<organism evidence="1 2">
    <name type="scientific">Fusarium duplospermum</name>
    <dbReference type="NCBI Taxonomy" id="1325734"/>
    <lineage>
        <taxon>Eukaryota</taxon>
        <taxon>Fungi</taxon>
        <taxon>Dikarya</taxon>
        <taxon>Ascomycota</taxon>
        <taxon>Pezizomycotina</taxon>
        <taxon>Sordariomycetes</taxon>
        <taxon>Hypocreomycetidae</taxon>
        <taxon>Hypocreales</taxon>
        <taxon>Nectriaceae</taxon>
        <taxon>Fusarium</taxon>
        <taxon>Fusarium solani species complex</taxon>
    </lineage>
</organism>
<evidence type="ECO:0000313" key="1">
    <source>
        <dbReference type="EMBL" id="RSL64328.1"/>
    </source>
</evidence>
<keyword evidence="2" id="KW-1185">Reference proteome</keyword>
<comment type="caution">
    <text evidence="1">The sequence shown here is derived from an EMBL/GenBank/DDBJ whole genome shotgun (WGS) entry which is preliminary data.</text>
</comment>
<proteinExistence type="predicted"/>
<sequence length="407" mass="46593">MPPRKRTKRTKRDADPPVEAPVEVLVEEQKPFPLLMLPQLVLHLIFSCLKPSEMDGISRSSTFLRSLLLPYVFYAVRFEGTEAEVSGLLEAFLYHRRQRFMKPLWESVRCFTVSPHFERDNPWGTEVMKKLPSRILEGLRRTARVRTIVLDLNTMAYALQERLANSLKASSGWPEVTTLRVTASGRDAEIIAHHWLPSHFNYPAPWGITVSGTMTGYSSVPFRAMKNRAGQLTRLYLGYNLLVIETMASVPGLLTPWVGEEVCKELEWFVMRRFSKWSKTFRLGTLNSVSDSEQLTEGTQNLVKILAMMPRLRRFAFGVDRRRLGPCLVRQVWTMDCEPLTSAEVDDWYKNLVKRIARSLPKLKQLGIMDYKGAVYIGTRASEGHDMTVSHEILEAGSQRFPQGIDD</sequence>
<reference evidence="1 2" key="1">
    <citation type="submission" date="2017-06" db="EMBL/GenBank/DDBJ databases">
        <title>Comparative genomic analysis of Ambrosia Fusariam Clade fungi.</title>
        <authorList>
            <person name="Stajich J.E."/>
            <person name="Carrillo J."/>
            <person name="Kijimoto T."/>
            <person name="Eskalen A."/>
            <person name="O'Donnell K."/>
            <person name="Kasson M."/>
        </authorList>
    </citation>
    <scope>NUCLEOTIDE SEQUENCE [LARGE SCALE GENOMIC DNA]</scope>
    <source>
        <strain evidence="1 2">NRRL62584</strain>
    </source>
</reference>
<protein>
    <recommendedName>
        <fullName evidence="3">F-box domain-containing protein</fullName>
    </recommendedName>
</protein>
<name>A0A428QGH2_9HYPO</name>
<dbReference type="OrthoDB" id="5097462at2759"/>
<dbReference type="AlphaFoldDB" id="A0A428QGH2"/>
<evidence type="ECO:0000313" key="2">
    <source>
        <dbReference type="Proteomes" id="UP000288168"/>
    </source>
</evidence>
<accession>A0A428QGH2</accession>
<gene>
    <name evidence="1" type="ORF">CEP54_004816</name>
</gene>